<evidence type="ECO:0000313" key="7">
    <source>
        <dbReference type="EMBL" id="KAK5804949.1"/>
    </source>
</evidence>
<keyword evidence="3" id="KW-0240">DNA-directed RNA polymerase</keyword>
<keyword evidence="8" id="KW-1185">Reference proteome</keyword>
<evidence type="ECO:0000256" key="2">
    <source>
        <dbReference type="ARBA" id="ARBA00012418"/>
    </source>
</evidence>
<keyword evidence="4" id="KW-0808">Transferase</keyword>
<evidence type="ECO:0000256" key="4">
    <source>
        <dbReference type="ARBA" id="ARBA00022679"/>
    </source>
</evidence>
<proteinExistence type="inferred from homology"/>
<sequence>MSRLGAIADSISPFSKVSFETASKFIVEAAKHGQLDNLETSSSRICLGLPVKMGTGSLDLMHQLES</sequence>
<organism evidence="7 8">
    <name type="scientific">Gossypium arboreum</name>
    <name type="common">Tree cotton</name>
    <name type="synonym">Gossypium nanking</name>
    <dbReference type="NCBI Taxonomy" id="29729"/>
    <lineage>
        <taxon>Eukaryota</taxon>
        <taxon>Viridiplantae</taxon>
        <taxon>Streptophyta</taxon>
        <taxon>Embryophyta</taxon>
        <taxon>Tracheophyta</taxon>
        <taxon>Spermatophyta</taxon>
        <taxon>Magnoliopsida</taxon>
        <taxon>eudicotyledons</taxon>
        <taxon>Gunneridae</taxon>
        <taxon>Pentapetalae</taxon>
        <taxon>rosids</taxon>
        <taxon>malvids</taxon>
        <taxon>Malvales</taxon>
        <taxon>Malvaceae</taxon>
        <taxon>Malvoideae</taxon>
        <taxon>Gossypium</taxon>
    </lineage>
</organism>
<dbReference type="PANTHER" id="PTHR19376:SF11">
    <property type="entry name" value="DNA-DIRECTED RNA POLYMERASE I SUBUNIT RPA1"/>
    <property type="match status" value="1"/>
</dbReference>
<dbReference type="Gene3D" id="1.10.150.390">
    <property type="match status" value="1"/>
</dbReference>
<gene>
    <name evidence="7" type="ORF">PVK06_032601</name>
</gene>
<dbReference type="InterPro" id="IPR045867">
    <property type="entry name" value="DNA-dir_RpoC_beta_prime"/>
</dbReference>
<dbReference type="PANTHER" id="PTHR19376">
    <property type="entry name" value="DNA-DIRECTED RNA POLYMERASE"/>
    <property type="match status" value="1"/>
</dbReference>
<dbReference type="EMBL" id="JARKNE010000009">
    <property type="protein sequence ID" value="KAK5804949.1"/>
    <property type="molecule type" value="Genomic_DNA"/>
</dbReference>
<dbReference type="SUPFAM" id="SSF64484">
    <property type="entry name" value="beta and beta-prime subunits of DNA dependent RNA-polymerase"/>
    <property type="match status" value="1"/>
</dbReference>
<name>A0ABR0NUW0_GOSAR</name>
<evidence type="ECO:0000256" key="1">
    <source>
        <dbReference type="ARBA" id="ARBA00006460"/>
    </source>
</evidence>
<protein>
    <recommendedName>
        <fullName evidence="2">DNA-directed RNA polymerase</fullName>
        <ecNumber evidence="2">2.7.7.6</ecNumber>
    </recommendedName>
</protein>
<evidence type="ECO:0000256" key="6">
    <source>
        <dbReference type="ARBA" id="ARBA00023163"/>
    </source>
</evidence>
<evidence type="ECO:0000256" key="3">
    <source>
        <dbReference type="ARBA" id="ARBA00022478"/>
    </source>
</evidence>
<keyword evidence="5" id="KW-0548">Nucleotidyltransferase</keyword>
<comment type="similarity">
    <text evidence="1">Belongs to the RNA polymerase beta' chain family.</text>
</comment>
<dbReference type="EC" id="2.7.7.6" evidence="2"/>
<evidence type="ECO:0000256" key="5">
    <source>
        <dbReference type="ARBA" id="ARBA00022695"/>
    </source>
</evidence>
<comment type="caution">
    <text evidence="7">The sequence shown here is derived from an EMBL/GenBank/DDBJ whole genome shotgun (WGS) entry which is preliminary data.</text>
</comment>
<evidence type="ECO:0000313" key="8">
    <source>
        <dbReference type="Proteomes" id="UP001358586"/>
    </source>
</evidence>
<reference evidence="7 8" key="1">
    <citation type="submission" date="2023-03" db="EMBL/GenBank/DDBJ databases">
        <title>WGS of Gossypium arboreum.</title>
        <authorList>
            <person name="Yu D."/>
        </authorList>
    </citation>
    <scope>NUCLEOTIDE SEQUENCE [LARGE SCALE GENOMIC DNA]</scope>
    <source>
        <tissue evidence="7">Leaf</tissue>
    </source>
</reference>
<accession>A0ABR0NUW0</accession>
<keyword evidence="6" id="KW-0804">Transcription</keyword>
<dbReference type="Proteomes" id="UP001358586">
    <property type="component" value="Chromosome 9"/>
</dbReference>